<name>A0A226EK75_FOLCA</name>
<evidence type="ECO:0000313" key="2">
    <source>
        <dbReference type="Proteomes" id="UP000198287"/>
    </source>
</evidence>
<dbReference type="Gene3D" id="2.60.40.10">
    <property type="entry name" value="Immunoglobulins"/>
    <property type="match status" value="1"/>
</dbReference>
<organism evidence="1 2">
    <name type="scientific">Folsomia candida</name>
    <name type="common">Springtail</name>
    <dbReference type="NCBI Taxonomy" id="158441"/>
    <lineage>
        <taxon>Eukaryota</taxon>
        <taxon>Metazoa</taxon>
        <taxon>Ecdysozoa</taxon>
        <taxon>Arthropoda</taxon>
        <taxon>Hexapoda</taxon>
        <taxon>Collembola</taxon>
        <taxon>Entomobryomorpha</taxon>
        <taxon>Isotomoidea</taxon>
        <taxon>Isotomidae</taxon>
        <taxon>Proisotominae</taxon>
        <taxon>Folsomia</taxon>
    </lineage>
</organism>
<dbReference type="OMA" id="IRINLMP"/>
<dbReference type="InterPro" id="IPR013783">
    <property type="entry name" value="Ig-like_fold"/>
</dbReference>
<dbReference type="AlphaFoldDB" id="A0A226EK75"/>
<reference evidence="1 2" key="1">
    <citation type="submission" date="2015-12" db="EMBL/GenBank/DDBJ databases">
        <title>The genome of Folsomia candida.</title>
        <authorList>
            <person name="Faddeeva A."/>
            <person name="Derks M.F."/>
            <person name="Anvar Y."/>
            <person name="Smit S."/>
            <person name="Van Straalen N."/>
            <person name="Roelofs D."/>
        </authorList>
    </citation>
    <scope>NUCLEOTIDE SEQUENCE [LARGE SCALE GENOMIC DNA]</scope>
    <source>
        <strain evidence="1 2">VU population</strain>
        <tissue evidence="1">Whole body</tissue>
    </source>
</reference>
<accession>A0A226EK75</accession>
<keyword evidence="2" id="KW-1185">Reference proteome</keyword>
<comment type="caution">
    <text evidence="1">The sequence shown here is derived from an EMBL/GenBank/DDBJ whole genome shotgun (WGS) entry which is preliminary data.</text>
</comment>
<dbReference type="OrthoDB" id="10371598at2759"/>
<proteinExistence type="predicted"/>
<dbReference type="EMBL" id="LNIX01000003">
    <property type="protein sequence ID" value="OXA58113.1"/>
    <property type="molecule type" value="Genomic_DNA"/>
</dbReference>
<dbReference type="Proteomes" id="UP000198287">
    <property type="component" value="Unassembled WGS sequence"/>
</dbReference>
<protein>
    <submittedName>
        <fullName evidence="1">Uncharacterized protein</fullName>
    </submittedName>
</protein>
<sequence length="349" mass="39509">MFKFKEILRVIISALILLVCSGVTPLIRADEKRFPLERTQCTSRNDIPVIKVTSVTTTVPLEDPSSNHVIFSSFSMARRRLLKEVRPVKNVTEEKTEVCLGEGGAREWSVPVSNRSEFITEVIIECYDQGLGPVEFEYNGIGDFQVGDHDEMINASNNATFKHLYMPTGYKLVFRNISDQISGNYSCRSIDDPTKVNFFHLFVPMGGKPYLIQRGKTINVTQEPGSSLVTLPCIANNPKAKVFLFKKFIIARMGIVIVKYQHQPFHIYDPKSGFVINTSDVGVDPYGTYVCTSNPDIRNGEDRIRINLMPPLGMARKSDYHPPSIFSIGSQFMRDSYRRLQNIVNSFFI</sequence>
<gene>
    <name evidence="1" type="ORF">Fcan01_07884</name>
</gene>
<evidence type="ECO:0000313" key="1">
    <source>
        <dbReference type="EMBL" id="OXA58113.1"/>
    </source>
</evidence>